<dbReference type="STRING" id="237682.SAMN05421676_1175"/>
<evidence type="ECO:0000256" key="2">
    <source>
        <dbReference type="SAM" id="Phobius"/>
    </source>
</evidence>
<keyword evidence="2" id="KW-1133">Transmembrane helix</keyword>
<keyword evidence="2" id="KW-0472">Membrane</keyword>
<feature type="coiled-coil region" evidence="1">
    <location>
        <begin position="59"/>
        <end position="96"/>
    </location>
</feature>
<evidence type="ECO:0000313" key="4">
    <source>
        <dbReference type="Proteomes" id="UP000199095"/>
    </source>
</evidence>
<keyword evidence="1" id="KW-0175">Coiled coil</keyword>
<feature type="transmembrane region" description="Helical" evidence="2">
    <location>
        <begin position="37"/>
        <end position="56"/>
    </location>
</feature>
<sequence>MNSPKKQVTKLDSNYVREYDAYIERQNKRKKRIYRRLTLFAIVAISVFTYLVTLHLNQRDLYKEKVSEYEQLNEKMDKLEAKEKNLKQEIKLLNDTDYILQIARKDYFLSKDGEIIFNVPDEESSY</sequence>
<protein>
    <submittedName>
        <fullName evidence="3">Cell division protein DivIC</fullName>
    </submittedName>
</protein>
<dbReference type="InterPro" id="IPR007060">
    <property type="entry name" value="FtsL/DivIC"/>
</dbReference>
<name>A0A1I0J9K7_9BACI</name>
<dbReference type="AlphaFoldDB" id="A0A1I0J9K7"/>
<dbReference type="PANTHER" id="PTHR40027:SF1">
    <property type="entry name" value="CELL DIVISION PROTEIN DIVIC"/>
    <property type="match status" value="1"/>
</dbReference>
<dbReference type="EMBL" id="FOHJ01000017">
    <property type="protein sequence ID" value="SEU06390.1"/>
    <property type="molecule type" value="Genomic_DNA"/>
</dbReference>
<dbReference type="GO" id="GO:0051301">
    <property type="term" value="P:cell division"/>
    <property type="evidence" value="ECO:0007669"/>
    <property type="project" value="UniProtKB-KW"/>
</dbReference>
<keyword evidence="3" id="KW-0131">Cell cycle</keyword>
<dbReference type="PANTHER" id="PTHR40027">
    <property type="entry name" value="CELL DIVISION PROTEIN DIVIC"/>
    <property type="match status" value="1"/>
</dbReference>
<proteinExistence type="predicted"/>
<keyword evidence="3" id="KW-0132">Cell division</keyword>
<reference evidence="4" key="1">
    <citation type="submission" date="2016-10" db="EMBL/GenBank/DDBJ databases">
        <authorList>
            <person name="Varghese N."/>
            <person name="Submissions S."/>
        </authorList>
    </citation>
    <scope>NUCLEOTIDE SEQUENCE [LARGE SCALE GENOMIC DNA]</scope>
    <source>
        <strain evidence="4">CGMCC 1.3566</strain>
    </source>
</reference>
<evidence type="ECO:0000313" key="3">
    <source>
        <dbReference type="EMBL" id="SEU06390.1"/>
    </source>
</evidence>
<keyword evidence="4" id="KW-1185">Reference proteome</keyword>
<evidence type="ECO:0000256" key="1">
    <source>
        <dbReference type="SAM" id="Coils"/>
    </source>
</evidence>
<keyword evidence="2" id="KW-0812">Transmembrane</keyword>
<dbReference type="InterPro" id="IPR039076">
    <property type="entry name" value="DivIC"/>
</dbReference>
<dbReference type="Pfam" id="PF04977">
    <property type="entry name" value="DivIC"/>
    <property type="match status" value="1"/>
</dbReference>
<dbReference type="Proteomes" id="UP000199095">
    <property type="component" value="Unassembled WGS sequence"/>
</dbReference>
<dbReference type="RefSeq" id="WP_093137637.1">
    <property type="nucleotide sequence ID" value="NZ_FOHJ01000017.1"/>
</dbReference>
<organism evidence="3 4">
    <name type="scientific">Salinibacillus kushneri</name>
    <dbReference type="NCBI Taxonomy" id="237682"/>
    <lineage>
        <taxon>Bacteria</taxon>
        <taxon>Bacillati</taxon>
        <taxon>Bacillota</taxon>
        <taxon>Bacilli</taxon>
        <taxon>Bacillales</taxon>
        <taxon>Bacillaceae</taxon>
        <taxon>Salinibacillus</taxon>
    </lineage>
</organism>
<dbReference type="OrthoDB" id="2991180at2"/>
<gene>
    <name evidence="3" type="ORF">SAMN05421676_1175</name>
</gene>
<accession>A0A1I0J9K7</accession>